<evidence type="ECO:0000256" key="2">
    <source>
        <dbReference type="HAMAP-Rule" id="MF_00674"/>
    </source>
</evidence>
<dbReference type="InterPro" id="IPR036388">
    <property type="entry name" value="WH-like_DNA-bd_sf"/>
</dbReference>
<gene>
    <name evidence="3" type="ORF">fsci_11130</name>
</gene>
<proteinExistence type="inferred from homology"/>
<keyword evidence="4" id="KW-1185">Reference proteome</keyword>
<dbReference type="Proteomes" id="UP001628164">
    <property type="component" value="Unassembled WGS sequence"/>
</dbReference>
<protein>
    <recommendedName>
        <fullName evidence="2">UPF0251 protein fsci_11130</fullName>
    </recommendedName>
</protein>
<reference evidence="3 4" key="1">
    <citation type="journal article" date="2024" name="Dis. Aquat. Organ.">
        <title>Francisella sciaenopsi sp. nov. isolated from diseased red drum Sciaenops ocellatus in Florida, USA.</title>
        <authorList>
            <person name="Kawahara M."/>
            <person name="Cody T.T."/>
            <person name="Yanong R.P.E."/>
            <person name="Henderson E."/>
            <person name="Yazdi Z."/>
            <person name="Soto E."/>
        </authorList>
    </citation>
    <scope>NUCLEOTIDE SEQUENCE [LARGE SCALE GENOMIC DNA]</scope>
    <source>
        <strain evidence="3 4">R22-20-7</strain>
    </source>
</reference>
<sequence>MPRPRIKRCIANEPSSLFYKPQAIRMKDLQQITLSYDQLEALRLADVENMKQANAAERMNISSSTFSRLIAEARYIVASALTKGWALKIEGGNFEISTNIKTHKEKQNEQT</sequence>
<dbReference type="EMBL" id="BTHG01000004">
    <property type="protein sequence ID" value="GMN89627.1"/>
    <property type="molecule type" value="Genomic_DNA"/>
</dbReference>
<evidence type="ECO:0000313" key="4">
    <source>
        <dbReference type="Proteomes" id="UP001628164"/>
    </source>
</evidence>
<organism evidence="3 4">
    <name type="scientific">Francisella sciaenopsi</name>
    <dbReference type="NCBI Taxonomy" id="3055034"/>
    <lineage>
        <taxon>Bacteria</taxon>
        <taxon>Pseudomonadati</taxon>
        <taxon>Pseudomonadota</taxon>
        <taxon>Gammaproteobacteria</taxon>
        <taxon>Thiotrichales</taxon>
        <taxon>Francisellaceae</taxon>
        <taxon>Francisella</taxon>
    </lineage>
</organism>
<evidence type="ECO:0000313" key="3">
    <source>
        <dbReference type="EMBL" id="GMN89627.1"/>
    </source>
</evidence>
<dbReference type="Pfam" id="PF02001">
    <property type="entry name" value="DUF134"/>
    <property type="match status" value="1"/>
</dbReference>
<dbReference type="Gene3D" id="1.10.10.10">
    <property type="entry name" value="Winged helix-like DNA-binding domain superfamily/Winged helix DNA-binding domain"/>
    <property type="match status" value="1"/>
</dbReference>
<dbReference type="HAMAP" id="MF_00674">
    <property type="entry name" value="UPF0251"/>
    <property type="match status" value="1"/>
</dbReference>
<dbReference type="InterPro" id="IPR013324">
    <property type="entry name" value="RNA_pol_sigma_r3/r4-like"/>
</dbReference>
<comment type="caution">
    <text evidence="3">The sequence shown here is derived from an EMBL/GenBank/DDBJ whole genome shotgun (WGS) entry which is preliminary data.</text>
</comment>
<dbReference type="SUPFAM" id="SSF88659">
    <property type="entry name" value="Sigma3 and sigma4 domains of RNA polymerase sigma factors"/>
    <property type="match status" value="1"/>
</dbReference>
<name>A0ABQ6PFX5_9GAMM</name>
<dbReference type="RefSeq" id="WP_407877403.1">
    <property type="nucleotide sequence ID" value="NZ_BTHG01000004.1"/>
</dbReference>
<comment type="similarity">
    <text evidence="1 2">Belongs to the UPF0251 family.</text>
</comment>
<dbReference type="PANTHER" id="PTHR37478">
    <property type="match status" value="1"/>
</dbReference>
<dbReference type="InterPro" id="IPR002852">
    <property type="entry name" value="UPF0251"/>
</dbReference>
<accession>A0ABQ6PFX5</accession>
<evidence type="ECO:0000256" key="1">
    <source>
        <dbReference type="ARBA" id="ARBA00009350"/>
    </source>
</evidence>
<dbReference type="PANTHER" id="PTHR37478:SF2">
    <property type="entry name" value="UPF0251 PROTEIN TK0562"/>
    <property type="match status" value="1"/>
</dbReference>